<name>A0A0A0BYX9_9CELL</name>
<dbReference type="Proteomes" id="UP000029839">
    <property type="component" value="Unassembled WGS sequence"/>
</dbReference>
<evidence type="ECO:0000313" key="3">
    <source>
        <dbReference type="Proteomes" id="UP000029839"/>
    </source>
</evidence>
<evidence type="ECO:0000256" key="1">
    <source>
        <dbReference type="SAM" id="MobiDB-lite"/>
    </source>
</evidence>
<sequence>MLPVGLSARTSPPEVLDRRAVEQRAAAVGGDEALLARITREGQSEDLQLEARDEAHEVVALVPDVGVVEHVVPHRGTHGAEQDGPSGAVERHLPAVPAVLRVQGHAEVRPVDVAQVLRLALTHGARVPCRRGAVERRTSRTCGDGPCGERRGGQPPSSALSSCSRTTVAAWSGTCRCVSLGGRT</sequence>
<reference evidence="2 3" key="1">
    <citation type="submission" date="2013-08" db="EMBL/GenBank/DDBJ databases">
        <title>Genome sequencing of Cellulomonas carbonis T26.</title>
        <authorList>
            <person name="Chen F."/>
            <person name="Li Y."/>
            <person name="Wang G."/>
        </authorList>
    </citation>
    <scope>NUCLEOTIDE SEQUENCE [LARGE SCALE GENOMIC DNA]</scope>
    <source>
        <strain evidence="2 3">T26</strain>
    </source>
</reference>
<reference evidence="2 3" key="2">
    <citation type="journal article" date="2015" name="Stand. Genomic Sci.">
        <title>Draft genome sequence of Cellulomonas carbonis T26(T) and comparative analysis of six Cellulomonas genomes.</title>
        <authorList>
            <person name="Zhuang W."/>
            <person name="Zhang S."/>
            <person name="Xia X."/>
            <person name="Wang G."/>
        </authorList>
    </citation>
    <scope>NUCLEOTIDE SEQUENCE [LARGE SCALE GENOMIC DNA]</scope>
    <source>
        <strain evidence="2 3">T26</strain>
    </source>
</reference>
<feature type="region of interest" description="Disordered" evidence="1">
    <location>
        <begin position="138"/>
        <end position="161"/>
    </location>
</feature>
<dbReference type="AlphaFoldDB" id="A0A0A0BYX9"/>
<dbReference type="EMBL" id="AXCY01000005">
    <property type="protein sequence ID" value="KGM12364.1"/>
    <property type="molecule type" value="Genomic_DNA"/>
</dbReference>
<gene>
    <name evidence="2" type="ORF">N868_14880</name>
</gene>
<keyword evidence="3" id="KW-1185">Reference proteome</keyword>
<accession>A0A0A0BYX9</accession>
<protein>
    <submittedName>
        <fullName evidence="2">Uncharacterized protein</fullName>
    </submittedName>
</protein>
<comment type="caution">
    <text evidence="2">The sequence shown here is derived from an EMBL/GenBank/DDBJ whole genome shotgun (WGS) entry which is preliminary data.</text>
</comment>
<organism evidence="2 3">
    <name type="scientific">Cellulomonas carbonis T26</name>
    <dbReference type="NCBI Taxonomy" id="947969"/>
    <lineage>
        <taxon>Bacteria</taxon>
        <taxon>Bacillati</taxon>
        <taxon>Actinomycetota</taxon>
        <taxon>Actinomycetes</taxon>
        <taxon>Micrococcales</taxon>
        <taxon>Cellulomonadaceae</taxon>
        <taxon>Cellulomonas</taxon>
    </lineage>
</organism>
<proteinExistence type="predicted"/>
<evidence type="ECO:0000313" key="2">
    <source>
        <dbReference type="EMBL" id="KGM12364.1"/>
    </source>
</evidence>